<dbReference type="Proteomes" id="UP000030854">
    <property type="component" value="Unassembled WGS sequence"/>
</dbReference>
<keyword evidence="3" id="KW-1185">Reference proteome</keyword>
<evidence type="ECO:0000313" key="3">
    <source>
        <dbReference type="Proteomes" id="UP000030854"/>
    </source>
</evidence>
<dbReference type="AlphaFoldDB" id="A0A0B1P4Z3"/>
<feature type="region of interest" description="Disordered" evidence="1">
    <location>
        <begin position="44"/>
        <end position="67"/>
    </location>
</feature>
<evidence type="ECO:0000313" key="2">
    <source>
        <dbReference type="EMBL" id="KHJ31734.1"/>
    </source>
</evidence>
<reference evidence="2 3" key="1">
    <citation type="journal article" date="2014" name="BMC Genomics">
        <title>Adaptive genomic structural variation in the grape powdery mildew pathogen, Erysiphe necator.</title>
        <authorList>
            <person name="Jones L."/>
            <person name="Riaz S."/>
            <person name="Morales-Cruz A."/>
            <person name="Amrine K.C."/>
            <person name="McGuire B."/>
            <person name="Gubler W.D."/>
            <person name="Walker M.A."/>
            <person name="Cantu D."/>
        </authorList>
    </citation>
    <scope>NUCLEOTIDE SEQUENCE [LARGE SCALE GENOMIC DNA]</scope>
    <source>
        <strain evidence="3">c</strain>
    </source>
</reference>
<protein>
    <submittedName>
        <fullName evidence="2">Uncharacterized protein</fullName>
    </submittedName>
</protein>
<sequence length="231" mass="26289">MNVPVGTQHSIISPSTRFEYRSQIPKLNLSSKKQFLNSSISHESKLSSGDVDSHEVRESKSQTHVARNSTEVVDSLIPVSSAKTRQIYTTQPNSFWCGRFTALHDRFHNDMLEALVIDRKTYTRFQDGTLPLLPVESTQKNSDSPETTVGLQYLNDEETRRCKKSFIHLGALCVTDEAKKSLWQFQLAYARSQGKKQLLPIGGEMEPNNNRDKETLHIEQSTRIKEILQPI</sequence>
<dbReference type="HOGENOM" id="CLU_1200587_0_0_1"/>
<proteinExistence type="predicted"/>
<dbReference type="EMBL" id="JNVN01002626">
    <property type="protein sequence ID" value="KHJ31734.1"/>
    <property type="molecule type" value="Genomic_DNA"/>
</dbReference>
<name>A0A0B1P4Z3_UNCNE</name>
<accession>A0A0B1P4Z3</accession>
<gene>
    <name evidence="2" type="ORF">EV44_g3410</name>
</gene>
<comment type="caution">
    <text evidence="2">The sequence shown here is derived from an EMBL/GenBank/DDBJ whole genome shotgun (WGS) entry which is preliminary data.</text>
</comment>
<feature type="compositionally biased region" description="Basic and acidic residues" evidence="1">
    <location>
        <begin position="51"/>
        <end position="61"/>
    </location>
</feature>
<evidence type="ECO:0000256" key="1">
    <source>
        <dbReference type="SAM" id="MobiDB-lite"/>
    </source>
</evidence>
<organism evidence="2 3">
    <name type="scientific">Uncinula necator</name>
    <name type="common">Grape powdery mildew</name>
    <dbReference type="NCBI Taxonomy" id="52586"/>
    <lineage>
        <taxon>Eukaryota</taxon>
        <taxon>Fungi</taxon>
        <taxon>Dikarya</taxon>
        <taxon>Ascomycota</taxon>
        <taxon>Pezizomycotina</taxon>
        <taxon>Leotiomycetes</taxon>
        <taxon>Erysiphales</taxon>
        <taxon>Erysiphaceae</taxon>
        <taxon>Erysiphe</taxon>
    </lineage>
</organism>